<dbReference type="SUPFAM" id="SSF53474">
    <property type="entry name" value="alpha/beta-Hydrolases"/>
    <property type="match status" value="1"/>
</dbReference>
<keyword evidence="4" id="KW-1185">Reference proteome</keyword>
<dbReference type="AlphaFoldDB" id="A0A4D9CXZ3"/>
<organism evidence="3 4">
    <name type="scientific">Nannochloropsis salina CCMP1776</name>
    <dbReference type="NCBI Taxonomy" id="1027361"/>
    <lineage>
        <taxon>Eukaryota</taxon>
        <taxon>Sar</taxon>
        <taxon>Stramenopiles</taxon>
        <taxon>Ochrophyta</taxon>
        <taxon>Eustigmatophyceae</taxon>
        <taxon>Eustigmatales</taxon>
        <taxon>Monodopsidaceae</taxon>
        <taxon>Microchloropsis</taxon>
        <taxon>Microchloropsis salina</taxon>
    </lineage>
</organism>
<sequence length="357" mass="38843">MQTFRPPHLKEGGVKGVVFLVHDYGDHSSWFLRDLAVALCQQEFLVVSLDLEGHGRSDGLRGRFDFGHAVIDLCDQYGAFSLEQQSTPCFLLGEGLGAALAYKTYQMQGGRFWDGIILLSPTLAFPPRLRPSPWMLRLLRRLEPRMGDLPLIPWGRQYLDLLSDSVARQEVMENPFFIQHGMRVATIFQVLAALDELYLHPPPSFTPASLGPSPPSSGVHPRTSPPSPAVCTFNEMTAPFLILQGEEDRFHGGRERGGEGGGGAGVVVRELHRQAKSLDKTLKFLPGLSHCLLGEGRGEGGRERGLQQVSVEVVGWLNARCSKIVGGGQGGTGGGGEGGVDGGEMEEEDSLELVHRP</sequence>
<evidence type="ECO:0000313" key="4">
    <source>
        <dbReference type="Proteomes" id="UP000355283"/>
    </source>
</evidence>
<feature type="region of interest" description="Disordered" evidence="1">
    <location>
        <begin position="208"/>
        <end position="227"/>
    </location>
</feature>
<dbReference type="InterPro" id="IPR051044">
    <property type="entry name" value="MAG_DAG_Lipase"/>
</dbReference>
<dbReference type="EMBL" id="SDOX01000019">
    <property type="protein sequence ID" value="TFJ84212.1"/>
    <property type="molecule type" value="Genomic_DNA"/>
</dbReference>
<dbReference type="InterPro" id="IPR029058">
    <property type="entry name" value="AB_hydrolase_fold"/>
</dbReference>
<dbReference type="InterPro" id="IPR022742">
    <property type="entry name" value="Hydrolase_4"/>
</dbReference>
<comment type="caution">
    <text evidence="3">The sequence shown here is derived from an EMBL/GenBank/DDBJ whole genome shotgun (WGS) entry which is preliminary data.</text>
</comment>
<feature type="region of interest" description="Disordered" evidence="1">
    <location>
        <begin position="327"/>
        <end position="357"/>
    </location>
</feature>
<evidence type="ECO:0000256" key="1">
    <source>
        <dbReference type="SAM" id="MobiDB-lite"/>
    </source>
</evidence>
<protein>
    <recommendedName>
        <fullName evidence="2">Serine aminopeptidase S33 domain-containing protein</fullName>
    </recommendedName>
</protein>
<feature type="domain" description="Serine aminopeptidase S33" evidence="2">
    <location>
        <begin position="14"/>
        <end position="197"/>
    </location>
</feature>
<accession>A0A4D9CXZ3</accession>
<evidence type="ECO:0000313" key="3">
    <source>
        <dbReference type="EMBL" id="TFJ84212.1"/>
    </source>
</evidence>
<reference evidence="3 4" key="1">
    <citation type="submission" date="2019-01" db="EMBL/GenBank/DDBJ databases">
        <title>Nuclear Genome Assembly of the Microalgal Biofuel strain Nannochloropsis salina CCMP1776.</title>
        <authorList>
            <person name="Hovde B."/>
        </authorList>
    </citation>
    <scope>NUCLEOTIDE SEQUENCE [LARGE SCALE GENOMIC DNA]</scope>
    <source>
        <strain evidence="3 4">CCMP1776</strain>
    </source>
</reference>
<gene>
    <name evidence="3" type="ORF">NSK_004203</name>
</gene>
<dbReference type="Gene3D" id="3.40.50.1820">
    <property type="entry name" value="alpha/beta hydrolase"/>
    <property type="match status" value="1"/>
</dbReference>
<dbReference type="OrthoDB" id="2498029at2759"/>
<evidence type="ECO:0000259" key="2">
    <source>
        <dbReference type="Pfam" id="PF12146"/>
    </source>
</evidence>
<dbReference type="Proteomes" id="UP000355283">
    <property type="component" value="Unassembled WGS sequence"/>
</dbReference>
<feature type="compositionally biased region" description="Gly residues" evidence="1">
    <location>
        <begin position="327"/>
        <end position="342"/>
    </location>
</feature>
<dbReference type="Pfam" id="PF12146">
    <property type="entry name" value="Hydrolase_4"/>
    <property type="match status" value="1"/>
</dbReference>
<name>A0A4D9CXZ3_9STRA</name>
<dbReference type="PANTHER" id="PTHR11614">
    <property type="entry name" value="PHOSPHOLIPASE-RELATED"/>
    <property type="match status" value="1"/>
</dbReference>
<proteinExistence type="predicted"/>